<keyword evidence="2" id="KW-0732">Signal</keyword>
<keyword evidence="4" id="KW-1185">Reference proteome</keyword>
<evidence type="ECO:0000313" key="3">
    <source>
        <dbReference type="EnsemblPlants" id="LPERR01G15670.1"/>
    </source>
</evidence>
<protein>
    <submittedName>
        <fullName evidence="3">Uncharacterized protein</fullName>
    </submittedName>
</protein>
<dbReference type="Proteomes" id="UP000032180">
    <property type="component" value="Chromosome 1"/>
</dbReference>
<dbReference type="Gramene" id="LPERR01G15670.1">
    <property type="protein sequence ID" value="LPERR01G15670.1"/>
    <property type="gene ID" value="LPERR01G15670"/>
</dbReference>
<dbReference type="EnsemblPlants" id="LPERR01G15670.1">
    <property type="protein sequence ID" value="LPERR01G15670.1"/>
    <property type="gene ID" value="LPERR01G15670"/>
</dbReference>
<dbReference type="AlphaFoldDB" id="A0A0D9V1L3"/>
<reference evidence="4" key="2">
    <citation type="submission" date="2013-12" db="EMBL/GenBank/DDBJ databases">
        <authorList>
            <person name="Yu Y."/>
            <person name="Lee S."/>
            <person name="de Baynast K."/>
            <person name="Wissotski M."/>
            <person name="Liu L."/>
            <person name="Talag J."/>
            <person name="Goicoechea J."/>
            <person name="Angelova A."/>
            <person name="Jetty R."/>
            <person name="Kudrna D."/>
            <person name="Golser W."/>
            <person name="Rivera L."/>
            <person name="Zhang J."/>
            <person name="Wing R."/>
        </authorList>
    </citation>
    <scope>NUCLEOTIDE SEQUENCE</scope>
</reference>
<evidence type="ECO:0000256" key="1">
    <source>
        <dbReference type="SAM" id="MobiDB-lite"/>
    </source>
</evidence>
<sequence length="97" mass="10110">MASKIVLAFVSLVLLLVVVTGNELGHAVPLKRGHGLGWMNGVKGSGSPSGMQQPSAATTARHARLGEDHEGHYYVGEEGKSVITGPSISRVNRPSPP</sequence>
<feature type="signal peptide" evidence="2">
    <location>
        <begin position="1"/>
        <end position="21"/>
    </location>
</feature>
<reference evidence="3 4" key="1">
    <citation type="submission" date="2012-08" db="EMBL/GenBank/DDBJ databases">
        <title>Oryza genome evolution.</title>
        <authorList>
            <person name="Wing R.A."/>
        </authorList>
    </citation>
    <scope>NUCLEOTIDE SEQUENCE</scope>
</reference>
<reference evidence="3" key="3">
    <citation type="submission" date="2015-04" db="UniProtKB">
        <authorList>
            <consortium name="EnsemblPlants"/>
        </authorList>
    </citation>
    <scope>IDENTIFICATION</scope>
</reference>
<feature type="region of interest" description="Disordered" evidence="1">
    <location>
        <begin position="77"/>
        <end position="97"/>
    </location>
</feature>
<name>A0A0D9V1L3_9ORYZ</name>
<organism evidence="3 4">
    <name type="scientific">Leersia perrieri</name>
    <dbReference type="NCBI Taxonomy" id="77586"/>
    <lineage>
        <taxon>Eukaryota</taxon>
        <taxon>Viridiplantae</taxon>
        <taxon>Streptophyta</taxon>
        <taxon>Embryophyta</taxon>
        <taxon>Tracheophyta</taxon>
        <taxon>Spermatophyta</taxon>
        <taxon>Magnoliopsida</taxon>
        <taxon>Liliopsida</taxon>
        <taxon>Poales</taxon>
        <taxon>Poaceae</taxon>
        <taxon>BOP clade</taxon>
        <taxon>Oryzoideae</taxon>
        <taxon>Oryzeae</taxon>
        <taxon>Oryzinae</taxon>
        <taxon>Leersia</taxon>
    </lineage>
</organism>
<evidence type="ECO:0000313" key="4">
    <source>
        <dbReference type="Proteomes" id="UP000032180"/>
    </source>
</evidence>
<feature type="chain" id="PRO_5002347271" evidence="2">
    <location>
        <begin position="22"/>
        <end position="97"/>
    </location>
</feature>
<accession>A0A0D9V1L3</accession>
<evidence type="ECO:0000256" key="2">
    <source>
        <dbReference type="SAM" id="SignalP"/>
    </source>
</evidence>
<dbReference type="HOGENOM" id="CLU_190261_0_0_1"/>
<proteinExistence type="predicted"/>
<feature type="compositionally biased region" description="Polar residues" evidence="1">
    <location>
        <begin position="84"/>
        <end position="97"/>
    </location>
</feature>